<reference evidence="3" key="1">
    <citation type="submission" date="2014-10" db="EMBL/GenBank/DDBJ databases">
        <title>Characterization of Lactobacillus fermentum phage vB_S_LfeInf.</title>
        <authorList>
            <person name="Liu M."/>
            <person name="Gill J.J."/>
            <person name="Berry J."/>
            <person name="Young R.III."/>
            <person name="Summer E.J."/>
        </authorList>
    </citation>
    <scope>NUCLEOTIDE SEQUENCE [LARGE SCALE GENOMIC DNA]</scope>
</reference>
<gene>
    <name evidence="2" type="ORF">LfeInf_047</name>
</gene>
<keyword evidence="3" id="KW-1185">Reference proteome</keyword>
<dbReference type="EMBL" id="KP054477">
    <property type="protein sequence ID" value="AIZ94673.1"/>
    <property type="molecule type" value="Genomic_DNA"/>
</dbReference>
<organism evidence="2 3">
    <name type="scientific">Lactobacillus phage LfeInf</name>
    <dbReference type="NCBI Taxonomy" id="1567484"/>
    <lineage>
        <taxon>Viruses</taxon>
        <taxon>Duplodnaviria</taxon>
        <taxon>Heunggongvirae</taxon>
        <taxon>Uroviricota</taxon>
        <taxon>Caudoviricetes</taxon>
        <taxon>Herelleviridae</taxon>
        <taxon>Hopescreekvirus</taxon>
        <taxon>Hopescreekvirus LfeInf</taxon>
    </lineage>
</organism>
<feature type="compositionally biased region" description="Polar residues" evidence="1">
    <location>
        <begin position="53"/>
        <end position="62"/>
    </location>
</feature>
<dbReference type="KEGG" id="vg:26793835"/>
<evidence type="ECO:0000313" key="3">
    <source>
        <dbReference type="Proteomes" id="UP000030922"/>
    </source>
</evidence>
<reference evidence="2 3" key="2">
    <citation type="journal article" date="2015" name="Biotechnol. Biofuels">
        <title>Bacteriophage application restores ethanol fermentation characteristics disrupted by Lactobacillus fermentum.</title>
        <authorList>
            <person name="Liu M."/>
            <person name="Bischoff K.M."/>
            <person name="Gill J.J."/>
            <person name="Mire-Criscione M.D."/>
            <person name="Berry J.D."/>
            <person name="Young R."/>
            <person name="Summer E.J."/>
        </authorList>
    </citation>
    <scope>NUCLEOTIDE SEQUENCE [LARGE SCALE GENOMIC DNA]</scope>
</reference>
<dbReference type="RefSeq" id="YP_009222285.1">
    <property type="nucleotide sequence ID" value="NC_029058.1"/>
</dbReference>
<dbReference type="GeneID" id="26793835"/>
<feature type="region of interest" description="Disordered" evidence="1">
    <location>
        <begin position="114"/>
        <end position="146"/>
    </location>
</feature>
<evidence type="ECO:0000313" key="2">
    <source>
        <dbReference type="EMBL" id="AIZ94673.1"/>
    </source>
</evidence>
<dbReference type="Proteomes" id="UP000030922">
    <property type="component" value="Segment"/>
</dbReference>
<feature type="compositionally biased region" description="Basic and acidic residues" evidence="1">
    <location>
        <begin position="115"/>
        <end position="132"/>
    </location>
</feature>
<accession>A0A0A7NQS5</accession>
<sequence>MLLSRVITWKTAPDLEKQLNYLWEDNKDNDITILSMKQLGQAKQLVVTLKVSPKTSSGSSYEQQEEAQPHNNLVTMKQVSYIRSLQKRAGLHVQDEDELSNLTKKKASQIIRSLKNADQDQPVKHRVPKEDNMPLMGDGEIDHLPF</sequence>
<name>A0A0A7NQS5_9CAUD</name>
<evidence type="ECO:0000256" key="1">
    <source>
        <dbReference type="SAM" id="MobiDB-lite"/>
    </source>
</evidence>
<feature type="region of interest" description="Disordered" evidence="1">
    <location>
        <begin position="53"/>
        <end position="72"/>
    </location>
</feature>
<proteinExistence type="predicted"/>
<protein>
    <submittedName>
        <fullName evidence="2">Uncharacterized protein</fullName>
    </submittedName>
</protein>